<dbReference type="EMBL" id="SRLO01000055">
    <property type="protein sequence ID" value="TNN80416.1"/>
    <property type="molecule type" value="Genomic_DNA"/>
</dbReference>
<dbReference type="Proteomes" id="UP000314294">
    <property type="component" value="Unassembled WGS sequence"/>
</dbReference>
<protein>
    <submittedName>
        <fullName evidence="2">Uncharacterized protein</fullName>
    </submittedName>
</protein>
<evidence type="ECO:0000313" key="2">
    <source>
        <dbReference type="EMBL" id="TNN80416.1"/>
    </source>
</evidence>
<dbReference type="AlphaFoldDB" id="A0A4Z2IRD6"/>
<proteinExistence type="predicted"/>
<sequence>MSRFPVICIQHVCLQHEGNVICGPQSVNQSQRNRLNHDVSSETMVFYRHEPVPQAAAQQLHRPRLPVILSLGSSHDPQRVGKIADSHKEFSTKNHTKAPV</sequence>
<gene>
    <name evidence="2" type="ORF">EYF80_009440</name>
</gene>
<name>A0A4Z2IRD6_9TELE</name>
<evidence type="ECO:0000256" key="1">
    <source>
        <dbReference type="SAM" id="MobiDB-lite"/>
    </source>
</evidence>
<evidence type="ECO:0000313" key="3">
    <source>
        <dbReference type="Proteomes" id="UP000314294"/>
    </source>
</evidence>
<organism evidence="2 3">
    <name type="scientific">Liparis tanakae</name>
    <name type="common">Tanaka's snailfish</name>
    <dbReference type="NCBI Taxonomy" id="230148"/>
    <lineage>
        <taxon>Eukaryota</taxon>
        <taxon>Metazoa</taxon>
        <taxon>Chordata</taxon>
        <taxon>Craniata</taxon>
        <taxon>Vertebrata</taxon>
        <taxon>Euteleostomi</taxon>
        <taxon>Actinopterygii</taxon>
        <taxon>Neopterygii</taxon>
        <taxon>Teleostei</taxon>
        <taxon>Neoteleostei</taxon>
        <taxon>Acanthomorphata</taxon>
        <taxon>Eupercaria</taxon>
        <taxon>Perciformes</taxon>
        <taxon>Cottioidei</taxon>
        <taxon>Cottales</taxon>
        <taxon>Liparidae</taxon>
        <taxon>Liparis</taxon>
    </lineage>
</organism>
<comment type="caution">
    <text evidence="2">The sequence shown here is derived from an EMBL/GenBank/DDBJ whole genome shotgun (WGS) entry which is preliminary data.</text>
</comment>
<accession>A0A4Z2IRD6</accession>
<reference evidence="2 3" key="1">
    <citation type="submission" date="2019-03" db="EMBL/GenBank/DDBJ databases">
        <title>First draft genome of Liparis tanakae, snailfish: a comprehensive survey of snailfish specific genes.</title>
        <authorList>
            <person name="Kim W."/>
            <person name="Song I."/>
            <person name="Jeong J.-H."/>
            <person name="Kim D."/>
            <person name="Kim S."/>
            <person name="Ryu S."/>
            <person name="Song J.Y."/>
            <person name="Lee S.K."/>
        </authorList>
    </citation>
    <scope>NUCLEOTIDE SEQUENCE [LARGE SCALE GENOMIC DNA]</scope>
    <source>
        <tissue evidence="2">Muscle</tissue>
    </source>
</reference>
<keyword evidence="3" id="KW-1185">Reference proteome</keyword>
<feature type="region of interest" description="Disordered" evidence="1">
    <location>
        <begin position="71"/>
        <end position="100"/>
    </location>
</feature>
<feature type="compositionally biased region" description="Basic and acidic residues" evidence="1">
    <location>
        <begin position="76"/>
        <end position="92"/>
    </location>
</feature>